<dbReference type="AlphaFoldDB" id="A0A238Y4V1"/>
<dbReference type="PANTHER" id="PTHR44379:SF8">
    <property type="entry name" value="XANTHINE DEHYDROGENASE IRON-SULFUR-BINDING SUBUNIT XDHC-RELATED"/>
    <property type="match status" value="1"/>
</dbReference>
<evidence type="ECO:0000313" key="7">
    <source>
        <dbReference type="EMBL" id="SNR65349.1"/>
    </source>
</evidence>
<reference evidence="8" key="1">
    <citation type="submission" date="2017-06" db="EMBL/GenBank/DDBJ databases">
        <authorList>
            <person name="Varghese N."/>
            <person name="Submissions S."/>
        </authorList>
    </citation>
    <scope>NUCLEOTIDE SEQUENCE [LARGE SCALE GENOMIC DNA]</scope>
    <source>
        <strain evidence="8">DSM 45207</strain>
    </source>
</reference>
<evidence type="ECO:0000256" key="3">
    <source>
        <dbReference type="ARBA" id="ARBA00023002"/>
    </source>
</evidence>
<dbReference type="PROSITE" id="PS51085">
    <property type="entry name" value="2FE2S_FER_2"/>
    <property type="match status" value="1"/>
</dbReference>
<name>A0A238Y4V1_9PSEU</name>
<keyword evidence="3" id="KW-0560">Oxidoreductase</keyword>
<gene>
    <name evidence="7" type="ORF">SAMN06265360_11377</name>
</gene>
<dbReference type="SUPFAM" id="SSF54292">
    <property type="entry name" value="2Fe-2S ferredoxin-like"/>
    <property type="match status" value="1"/>
</dbReference>
<dbReference type="PROSITE" id="PS00197">
    <property type="entry name" value="2FE2S_FER_1"/>
    <property type="match status" value="1"/>
</dbReference>
<keyword evidence="1" id="KW-0001">2Fe-2S</keyword>
<keyword evidence="8" id="KW-1185">Reference proteome</keyword>
<dbReference type="InterPro" id="IPR006058">
    <property type="entry name" value="2Fe2S_fd_BS"/>
</dbReference>
<dbReference type="InterPro" id="IPR051452">
    <property type="entry name" value="Diverse_Oxidoreductases"/>
</dbReference>
<keyword evidence="5" id="KW-0411">Iron-sulfur</keyword>
<feature type="domain" description="2Fe-2S ferredoxin-type" evidence="6">
    <location>
        <begin position="1"/>
        <end position="77"/>
    </location>
</feature>
<dbReference type="InterPro" id="IPR036010">
    <property type="entry name" value="2Fe-2S_ferredoxin-like_sf"/>
</dbReference>
<accession>A0A238Y4V1</accession>
<dbReference type="OrthoDB" id="159930at2"/>
<evidence type="ECO:0000256" key="1">
    <source>
        <dbReference type="ARBA" id="ARBA00022714"/>
    </source>
</evidence>
<dbReference type="InterPro" id="IPR001041">
    <property type="entry name" value="2Fe-2S_ferredoxin-type"/>
</dbReference>
<dbReference type="EMBL" id="FZNW01000013">
    <property type="protein sequence ID" value="SNR65349.1"/>
    <property type="molecule type" value="Genomic_DNA"/>
</dbReference>
<evidence type="ECO:0000259" key="6">
    <source>
        <dbReference type="PROSITE" id="PS51085"/>
    </source>
</evidence>
<evidence type="ECO:0000313" key="8">
    <source>
        <dbReference type="Proteomes" id="UP000198348"/>
    </source>
</evidence>
<dbReference type="PANTHER" id="PTHR44379">
    <property type="entry name" value="OXIDOREDUCTASE WITH IRON-SULFUR SUBUNIT"/>
    <property type="match status" value="1"/>
</dbReference>
<keyword evidence="2" id="KW-0479">Metal-binding</keyword>
<dbReference type="RefSeq" id="WP_089302031.1">
    <property type="nucleotide sequence ID" value="NZ_FZNW01000013.1"/>
</dbReference>
<dbReference type="GO" id="GO:0016491">
    <property type="term" value="F:oxidoreductase activity"/>
    <property type="evidence" value="ECO:0007669"/>
    <property type="project" value="UniProtKB-KW"/>
</dbReference>
<dbReference type="CDD" id="cd00207">
    <property type="entry name" value="fer2"/>
    <property type="match status" value="1"/>
</dbReference>
<dbReference type="InterPro" id="IPR036884">
    <property type="entry name" value="2Fe-2S-bd_dom_sf"/>
</dbReference>
<evidence type="ECO:0000256" key="4">
    <source>
        <dbReference type="ARBA" id="ARBA00023004"/>
    </source>
</evidence>
<dbReference type="Pfam" id="PF01799">
    <property type="entry name" value="Fer2_2"/>
    <property type="match status" value="1"/>
</dbReference>
<dbReference type="Gene3D" id="1.10.150.120">
    <property type="entry name" value="[2Fe-2S]-binding domain"/>
    <property type="match status" value="1"/>
</dbReference>
<protein>
    <submittedName>
        <fullName evidence="7">Carbon-monoxide dehydrogenase small subunit</fullName>
    </submittedName>
</protein>
<organism evidence="7 8">
    <name type="scientific">Haloechinothrix alba</name>
    <dbReference type="NCBI Taxonomy" id="664784"/>
    <lineage>
        <taxon>Bacteria</taxon>
        <taxon>Bacillati</taxon>
        <taxon>Actinomycetota</taxon>
        <taxon>Actinomycetes</taxon>
        <taxon>Pseudonocardiales</taxon>
        <taxon>Pseudonocardiaceae</taxon>
        <taxon>Haloechinothrix</taxon>
    </lineage>
</organism>
<dbReference type="Gene3D" id="3.10.20.30">
    <property type="match status" value="1"/>
</dbReference>
<evidence type="ECO:0000256" key="2">
    <source>
        <dbReference type="ARBA" id="ARBA00022723"/>
    </source>
</evidence>
<keyword evidence="4" id="KW-0408">Iron</keyword>
<dbReference type="Proteomes" id="UP000198348">
    <property type="component" value="Unassembled WGS sequence"/>
</dbReference>
<dbReference type="InterPro" id="IPR002888">
    <property type="entry name" value="2Fe-2S-bd"/>
</dbReference>
<dbReference type="GO" id="GO:0051537">
    <property type="term" value="F:2 iron, 2 sulfur cluster binding"/>
    <property type="evidence" value="ECO:0007669"/>
    <property type="project" value="UniProtKB-KW"/>
</dbReference>
<sequence>MSHSFTLNGQPVDVAVAGMTSLLSVLRDQFGLLGAKLGCGEGRCGACTVLVDGEPVDSCIYPVANAEGAAVRTVEGLESHGEPLTRIQDALLEHGGVQCGACIPGVVMTLTALLETESSIDDSTIRSSLSGNICRCTGYQKIIDAAQAAANANGGPQ</sequence>
<dbReference type="GO" id="GO:0046872">
    <property type="term" value="F:metal ion binding"/>
    <property type="evidence" value="ECO:0007669"/>
    <property type="project" value="UniProtKB-KW"/>
</dbReference>
<dbReference type="Pfam" id="PF00111">
    <property type="entry name" value="Fer2"/>
    <property type="match status" value="1"/>
</dbReference>
<dbReference type="InterPro" id="IPR012675">
    <property type="entry name" value="Beta-grasp_dom_sf"/>
</dbReference>
<dbReference type="SUPFAM" id="SSF47741">
    <property type="entry name" value="CO dehydrogenase ISP C-domain like"/>
    <property type="match status" value="1"/>
</dbReference>
<proteinExistence type="predicted"/>
<evidence type="ECO:0000256" key="5">
    <source>
        <dbReference type="ARBA" id="ARBA00023014"/>
    </source>
</evidence>